<protein>
    <submittedName>
        <fullName evidence="2">Uncharacterized protein</fullName>
    </submittedName>
</protein>
<sequence>MPGVRWGWRGRCRRGGVRGRPASWARGESGIGFWRHIDVWVMRGKGTGFGNPLAWDCGNERVLGLVGFLGSQISGSLWLSVTHDGVALKHQMLSTLYVGQIIDPMPLFNKKPFSLLEPPKDLDSEEKQSNLAMQIPMLASLTSHQRISREAKPLSPKGTLGLHELVDKIYASLLEEVFEGIELHAKKDGSVVSLVTWAEYLCDFLEMTKVEELPSNIAPVRRGYYGLIDVDIKLKILWEQVEEAIKTYAIREILIERVDQKQALNATKRDSTRKDKEEQNLNTDVAMKNEENQTDAVQDGNDGVDELARGKEDRDKNSREWGYYSTKEELDALDRLVECERYKGESSETAAGEVLQQDKVNKNQPQVPEAAYNGPPLRYYIAKPVLAVVASVETMEAVVPRTAPPSRLATLEVTSTVEASAASETAAVLVS</sequence>
<gene>
    <name evidence="2" type="ORF">BAE44_0014441</name>
</gene>
<proteinExistence type="predicted"/>
<evidence type="ECO:0000256" key="1">
    <source>
        <dbReference type="SAM" id="MobiDB-lite"/>
    </source>
</evidence>
<organism evidence="2 3">
    <name type="scientific">Dichanthelium oligosanthes</name>
    <dbReference type="NCBI Taxonomy" id="888268"/>
    <lineage>
        <taxon>Eukaryota</taxon>
        <taxon>Viridiplantae</taxon>
        <taxon>Streptophyta</taxon>
        <taxon>Embryophyta</taxon>
        <taxon>Tracheophyta</taxon>
        <taxon>Spermatophyta</taxon>
        <taxon>Magnoliopsida</taxon>
        <taxon>Liliopsida</taxon>
        <taxon>Poales</taxon>
        <taxon>Poaceae</taxon>
        <taxon>PACMAD clade</taxon>
        <taxon>Panicoideae</taxon>
        <taxon>Panicodae</taxon>
        <taxon>Paniceae</taxon>
        <taxon>Dichantheliinae</taxon>
        <taxon>Dichanthelium</taxon>
    </lineage>
</organism>
<accession>A0A1E5VHD9</accession>
<feature type="compositionally biased region" description="Basic and acidic residues" evidence="1">
    <location>
        <begin position="267"/>
        <end position="279"/>
    </location>
</feature>
<dbReference type="InterPro" id="IPR053271">
    <property type="entry name" value="DDT_domain"/>
</dbReference>
<dbReference type="Proteomes" id="UP000095767">
    <property type="component" value="Unassembled WGS sequence"/>
</dbReference>
<dbReference type="PANTHER" id="PTHR15546">
    <property type="entry name" value="BROMODOMAIN ADJACENT TO ZINC FINGER DOMAIN, 2A"/>
    <property type="match status" value="1"/>
</dbReference>
<reference evidence="2 3" key="1">
    <citation type="submission" date="2016-09" db="EMBL/GenBank/DDBJ databases">
        <title>The draft genome of Dichanthelium oligosanthes: A C3 panicoid grass species.</title>
        <authorList>
            <person name="Studer A.J."/>
            <person name="Schnable J.C."/>
            <person name="Brutnell T.P."/>
        </authorList>
    </citation>
    <scope>NUCLEOTIDE SEQUENCE [LARGE SCALE GENOMIC DNA]</scope>
    <source>
        <strain evidence="3">cv. Kellogg 1175</strain>
        <tissue evidence="2">Leaf</tissue>
    </source>
</reference>
<dbReference type="STRING" id="888268.A0A1E5VHD9"/>
<feature type="region of interest" description="Disordered" evidence="1">
    <location>
        <begin position="266"/>
        <end position="318"/>
    </location>
</feature>
<comment type="caution">
    <text evidence="2">The sequence shown here is derived from an EMBL/GenBank/DDBJ whole genome shotgun (WGS) entry which is preliminary data.</text>
</comment>
<feature type="compositionally biased region" description="Basic and acidic residues" evidence="1">
    <location>
        <begin position="306"/>
        <end position="318"/>
    </location>
</feature>
<keyword evidence="3" id="KW-1185">Reference proteome</keyword>
<evidence type="ECO:0000313" key="2">
    <source>
        <dbReference type="EMBL" id="OEL24540.1"/>
    </source>
</evidence>
<dbReference type="EMBL" id="LWDX02039453">
    <property type="protein sequence ID" value="OEL24540.1"/>
    <property type="molecule type" value="Genomic_DNA"/>
</dbReference>
<dbReference type="PANTHER" id="PTHR15546:SF8">
    <property type="entry name" value="OS02G0556900 PROTEIN"/>
    <property type="match status" value="1"/>
</dbReference>
<evidence type="ECO:0000313" key="3">
    <source>
        <dbReference type="Proteomes" id="UP000095767"/>
    </source>
</evidence>
<dbReference type="OrthoDB" id="332390at2759"/>
<dbReference type="AlphaFoldDB" id="A0A1E5VHD9"/>
<name>A0A1E5VHD9_9POAL</name>